<keyword evidence="3" id="KW-1185">Reference proteome</keyword>
<organism evidence="2 3">
    <name type="scientific">Hevea brasiliensis</name>
    <name type="common">Para rubber tree</name>
    <name type="synonym">Siphonia brasiliensis</name>
    <dbReference type="NCBI Taxonomy" id="3981"/>
    <lineage>
        <taxon>Eukaryota</taxon>
        <taxon>Viridiplantae</taxon>
        <taxon>Streptophyta</taxon>
        <taxon>Embryophyta</taxon>
        <taxon>Tracheophyta</taxon>
        <taxon>Spermatophyta</taxon>
        <taxon>Magnoliopsida</taxon>
        <taxon>eudicotyledons</taxon>
        <taxon>Gunneridae</taxon>
        <taxon>Pentapetalae</taxon>
        <taxon>rosids</taxon>
        <taxon>fabids</taxon>
        <taxon>Malpighiales</taxon>
        <taxon>Euphorbiaceae</taxon>
        <taxon>Crotonoideae</taxon>
        <taxon>Micrandreae</taxon>
        <taxon>Hevea</taxon>
    </lineage>
</organism>
<protein>
    <submittedName>
        <fullName evidence="2">Uncharacterized protein</fullName>
    </submittedName>
</protein>
<name>A0ABQ9LAA2_HEVBR</name>
<evidence type="ECO:0000313" key="2">
    <source>
        <dbReference type="EMBL" id="KAJ9162962.1"/>
    </source>
</evidence>
<dbReference type="PANTHER" id="PTHR22835">
    <property type="entry name" value="ZINC FINGER FYVE DOMAIN CONTAINING PROTEIN"/>
    <property type="match status" value="1"/>
</dbReference>
<evidence type="ECO:0000313" key="3">
    <source>
        <dbReference type="Proteomes" id="UP001174677"/>
    </source>
</evidence>
<dbReference type="Proteomes" id="UP001174677">
    <property type="component" value="Chromosome 13"/>
</dbReference>
<dbReference type="PANTHER" id="PTHR22835:SF654">
    <property type="entry name" value="ACETYLAJMALAN ESTERASE-LIKE"/>
    <property type="match status" value="1"/>
</dbReference>
<gene>
    <name evidence="2" type="ORF">P3X46_022690</name>
</gene>
<proteinExistence type="inferred from homology"/>
<comment type="caution">
    <text evidence="2">The sequence shown here is derived from an EMBL/GenBank/DDBJ whole genome shotgun (WGS) entry which is preliminary data.</text>
</comment>
<accession>A0ABQ9LAA2</accession>
<comment type="similarity">
    <text evidence="1">Belongs to the 'GDSL' lipolytic enzyme family.</text>
</comment>
<sequence>MQHILKACEFEAIYNVGDSISNAGNLIQEDPDSVFSMLPYGQNLFNNPTGRCFSGLLIIDLNKHSFTFRNLLFHVCVLAKLYFYFNQVGPIKK</sequence>
<evidence type="ECO:0000256" key="1">
    <source>
        <dbReference type="ARBA" id="ARBA00008668"/>
    </source>
</evidence>
<dbReference type="EMBL" id="JARPOI010000013">
    <property type="protein sequence ID" value="KAJ9162962.1"/>
    <property type="molecule type" value="Genomic_DNA"/>
</dbReference>
<reference evidence="2" key="1">
    <citation type="journal article" date="2023" name="Plant Biotechnol. J.">
        <title>Chromosome-level wild Hevea brasiliensis genome provides new tools for genomic-assisted breeding and valuable loci to elevate rubber yield.</title>
        <authorList>
            <person name="Cheng H."/>
            <person name="Song X."/>
            <person name="Hu Y."/>
            <person name="Wu T."/>
            <person name="Yang Q."/>
            <person name="An Z."/>
            <person name="Feng S."/>
            <person name="Deng Z."/>
            <person name="Wu W."/>
            <person name="Zeng X."/>
            <person name="Tu M."/>
            <person name="Wang X."/>
            <person name="Huang H."/>
        </authorList>
    </citation>
    <scope>NUCLEOTIDE SEQUENCE</scope>
    <source>
        <strain evidence="2">MT/VB/25A 57/8</strain>
    </source>
</reference>